<feature type="chain" id="PRO_5006458847" description="Ionotropic glutamate receptor C-terminal domain-containing protein" evidence="9">
    <location>
        <begin position="21"/>
        <end position="577"/>
    </location>
</feature>
<evidence type="ECO:0000313" key="11">
    <source>
        <dbReference type="Proteomes" id="UP000002282"/>
    </source>
</evidence>
<dbReference type="EMBL" id="CM000158">
    <property type="protein sequence ID" value="EDW92553.2"/>
    <property type="molecule type" value="Genomic_DNA"/>
</dbReference>
<keyword evidence="5 8" id="KW-0472">Membrane</keyword>
<feature type="transmembrane region" description="Helical" evidence="8">
    <location>
        <begin position="546"/>
        <end position="570"/>
    </location>
</feature>
<evidence type="ECO:0008006" key="12">
    <source>
        <dbReference type="Google" id="ProtNLM"/>
    </source>
</evidence>
<evidence type="ECO:0000256" key="1">
    <source>
        <dbReference type="ARBA" id="ARBA00004651"/>
    </source>
</evidence>
<name>B4PBC1_DROYA</name>
<protein>
    <recommendedName>
        <fullName evidence="12">Ionotropic glutamate receptor C-terminal domain-containing protein</fullName>
    </recommendedName>
</protein>
<keyword evidence="2" id="KW-1003">Cell membrane</keyword>
<dbReference type="HOGENOM" id="CLU_028766_1_0_1"/>
<organism evidence="10 11">
    <name type="scientific">Drosophila yakuba</name>
    <name type="common">Fruit fly</name>
    <dbReference type="NCBI Taxonomy" id="7245"/>
    <lineage>
        <taxon>Eukaryota</taxon>
        <taxon>Metazoa</taxon>
        <taxon>Ecdysozoa</taxon>
        <taxon>Arthropoda</taxon>
        <taxon>Hexapoda</taxon>
        <taxon>Insecta</taxon>
        <taxon>Pterygota</taxon>
        <taxon>Neoptera</taxon>
        <taxon>Endopterygota</taxon>
        <taxon>Diptera</taxon>
        <taxon>Brachycera</taxon>
        <taxon>Muscomorpha</taxon>
        <taxon>Ephydroidea</taxon>
        <taxon>Drosophilidae</taxon>
        <taxon>Drosophila</taxon>
        <taxon>Sophophora</taxon>
    </lineage>
</organism>
<dbReference type="InterPro" id="IPR052192">
    <property type="entry name" value="Insect_Ionotropic_Sensory_Rcpt"/>
</dbReference>
<comment type="subcellular location">
    <subcellularLocation>
        <location evidence="1">Cell membrane</location>
        <topology evidence="1">Multi-pass membrane protein</topology>
    </subcellularLocation>
</comment>
<feature type="transmembrane region" description="Helical" evidence="8">
    <location>
        <begin position="360"/>
        <end position="379"/>
    </location>
</feature>
<keyword evidence="9" id="KW-0732">Signal</keyword>
<keyword evidence="7" id="KW-0325">Glycoprotein</keyword>
<feature type="signal peptide" evidence="9">
    <location>
        <begin position="1"/>
        <end position="20"/>
    </location>
</feature>
<keyword evidence="3 8" id="KW-0812">Transmembrane</keyword>
<evidence type="ECO:0000256" key="2">
    <source>
        <dbReference type="ARBA" id="ARBA00022475"/>
    </source>
</evidence>
<evidence type="ECO:0000256" key="7">
    <source>
        <dbReference type="ARBA" id="ARBA00023180"/>
    </source>
</evidence>
<gene>
    <name evidence="10" type="primary">Dyak\GE11443</name>
    <name evidence="10" type="synonym">dyak_GLEANR_11775</name>
    <name evidence="10" type="synonym">GE11443</name>
    <name evidence="10" type="ORF">Dyak_GE11443</name>
</gene>
<feature type="transmembrane region" description="Helical" evidence="8">
    <location>
        <begin position="304"/>
        <end position="323"/>
    </location>
</feature>
<reference evidence="10 11" key="2">
    <citation type="journal article" date="2007" name="PLoS Biol.">
        <title>Principles of genome evolution in the Drosophila melanogaster species group.</title>
        <authorList>
            <person name="Ranz J.M."/>
            <person name="Maurin D."/>
            <person name="Chan Y.S."/>
            <person name="von Grotthuss M."/>
            <person name="Hillier L.W."/>
            <person name="Roote J."/>
            <person name="Ashburner M."/>
            <person name="Bergman C.M."/>
        </authorList>
    </citation>
    <scope>NUCLEOTIDE SEQUENCE [LARGE SCALE GENOMIC DNA]</scope>
    <source>
        <strain evidence="11">Tai18E2 / Tucson 14021-0261.01</strain>
    </source>
</reference>
<dbReference type="KEGG" id="dya:Dyak_GE11443"/>
<dbReference type="Gene3D" id="1.10.287.70">
    <property type="match status" value="1"/>
</dbReference>
<evidence type="ECO:0000256" key="3">
    <source>
        <dbReference type="ARBA" id="ARBA00022692"/>
    </source>
</evidence>
<keyword evidence="6" id="KW-0675">Receptor</keyword>
<keyword evidence="11" id="KW-1185">Reference proteome</keyword>
<evidence type="ECO:0000256" key="5">
    <source>
        <dbReference type="ARBA" id="ARBA00023136"/>
    </source>
</evidence>
<evidence type="ECO:0000256" key="8">
    <source>
        <dbReference type="SAM" id="Phobius"/>
    </source>
</evidence>
<sequence>MAIKMFSFLLGSVLLSLVGASDLESIQVQVLHELNEALQTELNVFIDFEGFDDSQILHQLDTPRILLSSNSSAARDLRVRGNFTERALIIVSLMESGRDVNQLVLRLLPRMLDELHELHIVFLATEESRFSQDDLYAYCFKEGFVNVILLRGKSLYSYLPYPRIQPMSLTNVSEYFNRARIIRDFQGYPVRILRSAMTPRDFEYFNDQGDLVRAGYLFAAVKELANRYNATIISVAKPVLPDYEVYLAISDMLRTKRIDIVCYFKEFSIKVAYTAPLSIVREYFIAPHARPISSYLYYSKPFSWTLWVVVISTVLYGTLMLHLAARQARVEIGKCLLYSLSHILYNCHQTISVAGWRDMAIHGILTIGGFILTNVYLATLSSILTSGLYDGEYNTLEDLVSAPYPSLHDEYYKSQLLAKTFLPERLRRNSLTLNVSLLNAYRDGLNQSYIYMLYEDRLELILMQQYLLKTPRFNMIRQGVGYALESYCVSMSLPYLELTSEFMRRLQEHGIGIKMKADTFRELIQQEIYTLMRDDEPPAKAFDLDYYLFAFALWAAGLGLSLLVFCAEFVGRRLLCR</sequence>
<keyword evidence="4 8" id="KW-1133">Transmembrane helix</keyword>
<evidence type="ECO:0000256" key="9">
    <source>
        <dbReference type="SAM" id="SignalP"/>
    </source>
</evidence>
<dbReference type="AlphaFoldDB" id="B4PBC1"/>
<evidence type="ECO:0000313" key="10">
    <source>
        <dbReference type="EMBL" id="EDW92553.2"/>
    </source>
</evidence>
<proteinExistence type="predicted"/>
<dbReference type="OrthoDB" id="5984008at2759"/>
<dbReference type="GO" id="GO:0005886">
    <property type="term" value="C:plasma membrane"/>
    <property type="evidence" value="ECO:0007669"/>
    <property type="project" value="UniProtKB-SubCell"/>
</dbReference>
<dbReference type="eggNOG" id="ENOG502TM0I">
    <property type="taxonomic scope" value="Eukaryota"/>
</dbReference>
<evidence type="ECO:0000256" key="4">
    <source>
        <dbReference type="ARBA" id="ARBA00022989"/>
    </source>
</evidence>
<evidence type="ECO:0000256" key="6">
    <source>
        <dbReference type="ARBA" id="ARBA00023170"/>
    </source>
</evidence>
<accession>B4PBC1</accession>
<dbReference type="PANTHER" id="PTHR42643">
    <property type="entry name" value="IONOTROPIC RECEPTOR 20A-RELATED"/>
    <property type="match status" value="1"/>
</dbReference>
<dbReference type="Proteomes" id="UP000002282">
    <property type="component" value="Chromosome 2R"/>
</dbReference>
<dbReference type="PANTHER" id="PTHR42643:SF39">
    <property type="entry name" value="IONOTROPIC RECEPTOR 56A-RELATED"/>
    <property type="match status" value="1"/>
</dbReference>
<reference evidence="10 11" key="1">
    <citation type="journal article" date="2007" name="Nature">
        <title>Evolution of genes and genomes on the Drosophila phylogeny.</title>
        <authorList>
            <consortium name="Drosophila 12 Genomes Consortium"/>
            <person name="Clark A.G."/>
            <person name="Eisen M.B."/>
            <person name="Smith D.R."/>
            <person name="Bergman C.M."/>
            <person name="Oliver B."/>
            <person name="Markow T.A."/>
            <person name="Kaufman T.C."/>
            <person name="Kellis M."/>
            <person name="Gelbart W."/>
            <person name="Iyer V.N."/>
            <person name="Pollard D.A."/>
            <person name="Sackton T.B."/>
            <person name="Larracuente A.M."/>
            <person name="Singh N.D."/>
            <person name="Abad J.P."/>
            <person name="Abt D.N."/>
            <person name="Adryan B."/>
            <person name="Aguade M."/>
            <person name="Akashi H."/>
            <person name="Anderson W.W."/>
            <person name="Aquadro C.F."/>
            <person name="Ardell D.H."/>
            <person name="Arguello R."/>
            <person name="Artieri C.G."/>
            <person name="Barbash D.A."/>
            <person name="Barker D."/>
            <person name="Barsanti P."/>
            <person name="Batterham P."/>
            <person name="Batzoglou S."/>
            <person name="Begun D."/>
            <person name="Bhutkar A."/>
            <person name="Blanco E."/>
            <person name="Bosak S.A."/>
            <person name="Bradley R.K."/>
            <person name="Brand A.D."/>
            <person name="Brent M.R."/>
            <person name="Brooks A.N."/>
            <person name="Brown R.H."/>
            <person name="Butlin R.K."/>
            <person name="Caggese C."/>
            <person name="Calvi B.R."/>
            <person name="Bernardo de Carvalho A."/>
            <person name="Caspi A."/>
            <person name="Castrezana S."/>
            <person name="Celniker S.E."/>
            <person name="Chang J.L."/>
            <person name="Chapple C."/>
            <person name="Chatterji S."/>
            <person name="Chinwalla A."/>
            <person name="Civetta A."/>
            <person name="Clifton S.W."/>
            <person name="Comeron J.M."/>
            <person name="Costello J.C."/>
            <person name="Coyne J.A."/>
            <person name="Daub J."/>
            <person name="David R.G."/>
            <person name="Delcher A.L."/>
            <person name="Delehaunty K."/>
            <person name="Do C.B."/>
            <person name="Ebling H."/>
            <person name="Edwards K."/>
            <person name="Eickbush T."/>
            <person name="Evans J.D."/>
            <person name="Filipski A."/>
            <person name="Findeiss S."/>
            <person name="Freyhult E."/>
            <person name="Fulton L."/>
            <person name="Fulton R."/>
            <person name="Garcia A.C."/>
            <person name="Gardiner A."/>
            <person name="Garfield D.A."/>
            <person name="Garvin B.E."/>
            <person name="Gibson G."/>
            <person name="Gilbert D."/>
            <person name="Gnerre S."/>
            <person name="Godfrey J."/>
            <person name="Good R."/>
            <person name="Gotea V."/>
            <person name="Gravely B."/>
            <person name="Greenberg A.J."/>
            <person name="Griffiths-Jones S."/>
            <person name="Gross S."/>
            <person name="Guigo R."/>
            <person name="Gustafson E.A."/>
            <person name="Haerty W."/>
            <person name="Hahn M.W."/>
            <person name="Halligan D.L."/>
            <person name="Halpern A.L."/>
            <person name="Halter G.M."/>
            <person name="Han M.V."/>
            <person name="Heger A."/>
            <person name="Hillier L."/>
            <person name="Hinrichs A.S."/>
            <person name="Holmes I."/>
            <person name="Hoskins R.A."/>
            <person name="Hubisz M.J."/>
            <person name="Hultmark D."/>
            <person name="Huntley M.A."/>
            <person name="Jaffe D.B."/>
            <person name="Jagadeeshan S."/>
            <person name="Jeck W.R."/>
            <person name="Johnson J."/>
            <person name="Jones C.D."/>
            <person name="Jordan W.C."/>
            <person name="Karpen G.H."/>
            <person name="Kataoka E."/>
            <person name="Keightley P.D."/>
            <person name="Kheradpour P."/>
            <person name="Kirkness E.F."/>
            <person name="Koerich L.B."/>
            <person name="Kristiansen K."/>
            <person name="Kudrna D."/>
            <person name="Kulathinal R.J."/>
            <person name="Kumar S."/>
            <person name="Kwok R."/>
            <person name="Lander E."/>
            <person name="Langley C.H."/>
            <person name="Lapoint R."/>
            <person name="Lazzaro B.P."/>
            <person name="Lee S.J."/>
            <person name="Levesque L."/>
            <person name="Li R."/>
            <person name="Lin C.F."/>
            <person name="Lin M.F."/>
            <person name="Lindblad-Toh K."/>
            <person name="Llopart A."/>
            <person name="Long M."/>
            <person name="Low L."/>
            <person name="Lozovsky E."/>
            <person name="Lu J."/>
            <person name="Luo M."/>
            <person name="Machado C.A."/>
            <person name="Makalowski W."/>
            <person name="Marzo M."/>
            <person name="Matsuda M."/>
            <person name="Matzkin L."/>
            <person name="McAllister B."/>
            <person name="McBride C.S."/>
            <person name="McKernan B."/>
            <person name="McKernan K."/>
            <person name="Mendez-Lago M."/>
            <person name="Minx P."/>
            <person name="Mollenhauer M.U."/>
            <person name="Montooth K."/>
            <person name="Mount S.M."/>
            <person name="Mu X."/>
            <person name="Myers E."/>
            <person name="Negre B."/>
            <person name="Newfeld S."/>
            <person name="Nielsen R."/>
            <person name="Noor M.A."/>
            <person name="O'Grady P."/>
            <person name="Pachter L."/>
            <person name="Papaceit M."/>
            <person name="Parisi M.J."/>
            <person name="Parisi M."/>
            <person name="Parts L."/>
            <person name="Pedersen J.S."/>
            <person name="Pesole G."/>
            <person name="Phillippy A.M."/>
            <person name="Ponting C.P."/>
            <person name="Pop M."/>
            <person name="Porcelli D."/>
            <person name="Powell J.R."/>
            <person name="Prohaska S."/>
            <person name="Pruitt K."/>
            <person name="Puig M."/>
            <person name="Quesneville H."/>
            <person name="Ram K.R."/>
            <person name="Rand D."/>
            <person name="Rasmussen M.D."/>
            <person name="Reed L.K."/>
            <person name="Reenan R."/>
            <person name="Reily A."/>
            <person name="Remington K.A."/>
            <person name="Rieger T.T."/>
            <person name="Ritchie M.G."/>
            <person name="Robin C."/>
            <person name="Rogers Y.H."/>
            <person name="Rohde C."/>
            <person name="Rozas J."/>
            <person name="Rubenfield M.J."/>
            <person name="Ruiz A."/>
            <person name="Russo S."/>
            <person name="Salzberg S.L."/>
            <person name="Sanchez-Gracia A."/>
            <person name="Saranga D.J."/>
            <person name="Sato H."/>
            <person name="Schaeffer S.W."/>
            <person name="Schatz M.C."/>
            <person name="Schlenke T."/>
            <person name="Schwartz R."/>
            <person name="Segarra C."/>
            <person name="Singh R.S."/>
            <person name="Sirot L."/>
            <person name="Sirota M."/>
            <person name="Sisneros N.B."/>
            <person name="Smith C.D."/>
            <person name="Smith T.F."/>
            <person name="Spieth J."/>
            <person name="Stage D.E."/>
            <person name="Stark A."/>
            <person name="Stephan W."/>
            <person name="Strausberg R.L."/>
            <person name="Strempel S."/>
            <person name="Sturgill D."/>
            <person name="Sutton G."/>
            <person name="Sutton G.G."/>
            <person name="Tao W."/>
            <person name="Teichmann S."/>
            <person name="Tobari Y.N."/>
            <person name="Tomimura Y."/>
            <person name="Tsolas J.M."/>
            <person name="Valente V.L."/>
            <person name="Venter E."/>
            <person name="Venter J.C."/>
            <person name="Vicario S."/>
            <person name="Vieira F.G."/>
            <person name="Vilella A.J."/>
            <person name="Villasante A."/>
            <person name="Walenz B."/>
            <person name="Wang J."/>
            <person name="Wasserman M."/>
            <person name="Watts T."/>
            <person name="Wilson D."/>
            <person name="Wilson R.K."/>
            <person name="Wing R.A."/>
            <person name="Wolfner M.F."/>
            <person name="Wong A."/>
            <person name="Wong G.K."/>
            <person name="Wu C.I."/>
            <person name="Wu G."/>
            <person name="Yamamoto D."/>
            <person name="Yang H.P."/>
            <person name="Yang S.P."/>
            <person name="Yorke J.A."/>
            <person name="Yoshida K."/>
            <person name="Zdobnov E."/>
            <person name="Zhang P."/>
            <person name="Zhang Y."/>
            <person name="Zimin A.V."/>
            <person name="Baldwin J."/>
            <person name="Abdouelleil A."/>
            <person name="Abdulkadir J."/>
            <person name="Abebe A."/>
            <person name="Abera B."/>
            <person name="Abreu J."/>
            <person name="Acer S.C."/>
            <person name="Aftuck L."/>
            <person name="Alexander A."/>
            <person name="An P."/>
            <person name="Anderson E."/>
            <person name="Anderson S."/>
            <person name="Arachi H."/>
            <person name="Azer M."/>
            <person name="Bachantsang P."/>
            <person name="Barry A."/>
            <person name="Bayul T."/>
            <person name="Berlin A."/>
            <person name="Bessette D."/>
            <person name="Bloom T."/>
            <person name="Blye J."/>
            <person name="Boguslavskiy L."/>
            <person name="Bonnet C."/>
            <person name="Boukhgalter B."/>
            <person name="Bourzgui I."/>
            <person name="Brown A."/>
            <person name="Cahill P."/>
            <person name="Channer S."/>
            <person name="Cheshatsang Y."/>
            <person name="Chuda L."/>
            <person name="Citroen M."/>
            <person name="Collymore A."/>
            <person name="Cooke P."/>
            <person name="Costello M."/>
            <person name="D'Aco K."/>
            <person name="Daza R."/>
            <person name="De Haan G."/>
            <person name="DeGray S."/>
            <person name="DeMaso C."/>
            <person name="Dhargay N."/>
            <person name="Dooley K."/>
            <person name="Dooley E."/>
            <person name="Doricent M."/>
            <person name="Dorje P."/>
            <person name="Dorjee K."/>
            <person name="Dupes A."/>
            <person name="Elong R."/>
            <person name="Falk J."/>
            <person name="Farina A."/>
            <person name="Faro S."/>
            <person name="Ferguson D."/>
            <person name="Fisher S."/>
            <person name="Foley C.D."/>
            <person name="Franke A."/>
            <person name="Friedrich D."/>
            <person name="Gadbois L."/>
            <person name="Gearin G."/>
            <person name="Gearin C.R."/>
            <person name="Giannoukos G."/>
            <person name="Goode T."/>
            <person name="Graham J."/>
            <person name="Grandbois E."/>
            <person name="Grewal S."/>
            <person name="Gyaltsen K."/>
            <person name="Hafez N."/>
            <person name="Hagos B."/>
            <person name="Hall J."/>
            <person name="Henson C."/>
            <person name="Hollinger A."/>
            <person name="Honan T."/>
            <person name="Huard M.D."/>
            <person name="Hughes L."/>
            <person name="Hurhula B."/>
            <person name="Husby M.E."/>
            <person name="Kamat A."/>
            <person name="Kanga B."/>
            <person name="Kashin S."/>
            <person name="Khazanovich D."/>
            <person name="Kisner P."/>
            <person name="Lance K."/>
            <person name="Lara M."/>
            <person name="Lee W."/>
            <person name="Lennon N."/>
            <person name="Letendre F."/>
            <person name="LeVine R."/>
            <person name="Lipovsky A."/>
            <person name="Liu X."/>
            <person name="Liu J."/>
            <person name="Liu S."/>
            <person name="Lokyitsang T."/>
            <person name="Lokyitsang Y."/>
            <person name="Lubonja R."/>
            <person name="Lui A."/>
            <person name="MacDonald P."/>
            <person name="Magnisalis V."/>
            <person name="Maru K."/>
            <person name="Matthews C."/>
            <person name="McCusker W."/>
            <person name="McDonough S."/>
            <person name="Mehta T."/>
            <person name="Meldrim J."/>
            <person name="Meneus L."/>
            <person name="Mihai O."/>
            <person name="Mihalev A."/>
            <person name="Mihova T."/>
            <person name="Mittelman R."/>
            <person name="Mlenga V."/>
            <person name="Montmayeur A."/>
            <person name="Mulrain L."/>
            <person name="Navidi A."/>
            <person name="Naylor J."/>
            <person name="Negash T."/>
            <person name="Nguyen T."/>
            <person name="Nguyen N."/>
            <person name="Nicol R."/>
            <person name="Norbu C."/>
            <person name="Norbu N."/>
            <person name="Novod N."/>
            <person name="O'Neill B."/>
            <person name="Osman S."/>
            <person name="Markiewicz E."/>
            <person name="Oyono O.L."/>
            <person name="Patti C."/>
            <person name="Phunkhang P."/>
            <person name="Pierre F."/>
            <person name="Priest M."/>
            <person name="Raghuraman S."/>
            <person name="Rege F."/>
            <person name="Reyes R."/>
            <person name="Rise C."/>
            <person name="Rogov P."/>
            <person name="Ross K."/>
            <person name="Ryan E."/>
            <person name="Settipalli S."/>
            <person name="Shea T."/>
            <person name="Sherpa N."/>
            <person name="Shi L."/>
            <person name="Shih D."/>
            <person name="Sparrow T."/>
            <person name="Spaulding J."/>
            <person name="Stalker J."/>
            <person name="Stange-Thomann N."/>
            <person name="Stavropoulos S."/>
            <person name="Stone C."/>
            <person name="Strader C."/>
            <person name="Tesfaye S."/>
            <person name="Thomson T."/>
            <person name="Thoulutsang Y."/>
            <person name="Thoulutsang D."/>
            <person name="Topham K."/>
            <person name="Topping I."/>
            <person name="Tsamla T."/>
            <person name="Vassiliev H."/>
            <person name="Vo A."/>
            <person name="Wangchuk T."/>
            <person name="Wangdi T."/>
            <person name="Weiand M."/>
            <person name="Wilkinson J."/>
            <person name="Wilson A."/>
            <person name="Yadav S."/>
            <person name="Young G."/>
            <person name="Yu Q."/>
            <person name="Zembek L."/>
            <person name="Zhong D."/>
            <person name="Zimmer A."/>
            <person name="Zwirko Z."/>
            <person name="Jaffe D.B."/>
            <person name="Alvarez P."/>
            <person name="Brockman W."/>
            <person name="Butler J."/>
            <person name="Chin C."/>
            <person name="Gnerre S."/>
            <person name="Grabherr M."/>
            <person name="Kleber M."/>
            <person name="Mauceli E."/>
            <person name="MacCallum I."/>
        </authorList>
    </citation>
    <scope>NUCLEOTIDE SEQUENCE [LARGE SCALE GENOMIC DNA]</scope>
    <source>
        <strain evidence="11">Tai18E2 / Tucson 14021-0261.01</strain>
    </source>
</reference>